<proteinExistence type="predicted"/>
<name>A0AA89C340_PINIB</name>
<dbReference type="PANTHER" id="PTHR47027:SF20">
    <property type="entry name" value="REVERSE TRANSCRIPTASE-LIKE PROTEIN WITH RNA-DIRECTED DNA POLYMERASE DOMAIN"/>
    <property type="match status" value="1"/>
</dbReference>
<keyword evidence="2" id="KW-1185">Reference proteome</keyword>
<sequence length="81" mass="9449">MNKMEDLDFADYLALLSSKFQDIQQKTQSLHENASEVCLKINISKTKVMRLNSNIKEQFKIDGKNIEDVDTFAYLGRQEIY</sequence>
<accession>A0AA89C340</accession>
<evidence type="ECO:0000313" key="2">
    <source>
        <dbReference type="Proteomes" id="UP001186944"/>
    </source>
</evidence>
<dbReference type="EMBL" id="VSWD01000006">
    <property type="protein sequence ID" value="KAK3099393.1"/>
    <property type="molecule type" value="Genomic_DNA"/>
</dbReference>
<reference evidence="1" key="1">
    <citation type="submission" date="2019-08" db="EMBL/GenBank/DDBJ databases">
        <title>The improved chromosome-level genome for the pearl oyster Pinctada fucata martensii using PacBio sequencing and Hi-C.</title>
        <authorList>
            <person name="Zheng Z."/>
        </authorList>
    </citation>
    <scope>NUCLEOTIDE SEQUENCE</scope>
    <source>
        <strain evidence="1">ZZ-2019</strain>
        <tissue evidence="1">Adductor muscle</tissue>
    </source>
</reference>
<gene>
    <name evidence="1" type="ORF">FSP39_003730</name>
</gene>
<organism evidence="1 2">
    <name type="scientific">Pinctada imbricata</name>
    <name type="common">Atlantic pearl-oyster</name>
    <name type="synonym">Pinctada martensii</name>
    <dbReference type="NCBI Taxonomy" id="66713"/>
    <lineage>
        <taxon>Eukaryota</taxon>
        <taxon>Metazoa</taxon>
        <taxon>Spiralia</taxon>
        <taxon>Lophotrochozoa</taxon>
        <taxon>Mollusca</taxon>
        <taxon>Bivalvia</taxon>
        <taxon>Autobranchia</taxon>
        <taxon>Pteriomorphia</taxon>
        <taxon>Pterioida</taxon>
        <taxon>Pterioidea</taxon>
        <taxon>Pteriidae</taxon>
        <taxon>Pinctada</taxon>
    </lineage>
</organism>
<comment type="caution">
    <text evidence="1">The sequence shown here is derived from an EMBL/GenBank/DDBJ whole genome shotgun (WGS) entry which is preliminary data.</text>
</comment>
<evidence type="ECO:0000313" key="1">
    <source>
        <dbReference type="EMBL" id="KAK3099393.1"/>
    </source>
</evidence>
<dbReference type="AlphaFoldDB" id="A0AA89C340"/>
<dbReference type="PANTHER" id="PTHR47027">
    <property type="entry name" value="REVERSE TRANSCRIPTASE DOMAIN-CONTAINING PROTEIN"/>
    <property type="match status" value="1"/>
</dbReference>
<protein>
    <submittedName>
        <fullName evidence="1">Uncharacterized protein</fullName>
    </submittedName>
</protein>
<dbReference type="Proteomes" id="UP001186944">
    <property type="component" value="Unassembled WGS sequence"/>
</dbReference>